<accession>A0A8H6MZJ2</accession>
<dbReference type="Gene3D" id="1.25.40.20">
    <property type="entry name" value="Ankyrin repeat-containing domain"/>
    <property type="match status" value="1"/>
</dbReference>
<reference evidence="2" key="1">
    <citation type="journal article" date="2020" name="Phytopathology">
        <title>Genome Sequence Resources of Colletotrichum truncatum, C. plurivorum, C. musicola, and C. sojae: Four Species Pathogenic to Soybean (Glycine max).</title>
        <authorList>
            <person name="Rogerio F."/>
            <person name="Boufleur T.R."/>
            <person name="Ciampi-Guillardi M."/>
            <person name="Sukno S.A."/>
            <person name="Thon M.R."/>
            <person name="Massola Junior N.S."/>
            <person name="Baroncelli R."/>
        </authorList>
    </citation>
    <scope>NUCLEOTIDE SEQUENCE</scope>
    <source>
        <strain evidence="2">LFN00145</strain>
    </source>
</reference>
<name>A0A8H6MZJ2_9PEZI</name>
<evidence type="ECO:0000313" key="3">
    <source>
        <dbReference type="Proteomes" id="UP000654918"/>
    </source>
</evidence>
<comment type="caution">
    <text evidence="2">The sequence shown here is derived from an EMBL/GenBank/DDBJ whole genome shotgun (WGS) entry which is preliminary data.</text>
</comment>
<keyword evidence="3" id="KW-1185">Reference proteome</keyword>
<gene>
    <name evidence="2" type="ORF">CPLU01_14518</name>
</gene>
<evidence type="ECO:0000313" key="2">
    <source>
        <dbReference type="EMBL" id="KAF6813965.1"/>
    </source>
</evidence>
<dbReference type="SUPFAM" id="SSF48403">
    <property type="entry name" value="Ankyrin repeat"/>
    <property type="match status" value="1"/>
</dbReference>
<sequence length="279" mass="31273">MAEPAKYDSDDDTEATSPPPEGFDPDASREFLDLFLWRNTTDMSRAAYHIEGLPNNVEFESLLRWITEPVTRNAAFHVAAAAGNVTPFGSIINYAGRGLENNPWLETGLRAPLFQRNKAGDTVFHVAARAGHLDVVITAWRFFLLVRDSDVPPYPSGSDVDIPFYEDGFDSEEHIEPRWIPDYMAGIVLLSRKNNAGRTAADEANFFGHGEVAQWLSLVLGRLTLSGRKSTRGRMAAMEELVDSRYDIDGRHLTPDQFPPMKRYWSSMDSQGNVTWGEC</sequence>
<evidence type="ECO:0000256" key="1">
    <source>
        <dbReference type="SAM" id="MobiDB-lite"/>
    </source>
</evidence>
<proteinExistence type="predicted"/>
<protein>
    <recommendedName>
        <fullName evidence="4">Ankyrin repeat protein</fullName>
    </recommendedName>
</protein>
<feature type="region of interest" description="Disordered" evidence="1">
    <location>
        <begin position="1"/>
        <end position="25"/>
    </location>
</feature>
<evidence type="ECO:0008006" key="4">
    <source>
        <dbReference type="Google" id="ProtNLM"/>
    </source>
</evidence>
<dbReference type="AlphaFoldDB" id="A0A8H6MZJ2"/>
<dbReference type="EMBL" id="WIGO01000392">
    <property type="protein sequence ID" value="KAF6813965.1"/>
    <property type="molecule type" value="Genomic_DNA"/>
</dbReference>
<dbReference type="InterPro" id="IPR036770">
    <property type="entry name" value="Ankyrin_rpt-contain_sf"/>
</dbReference>
<dbReference type="Proteomes" id="UP000654918">
    <property type="component" value="Unassembled WGS sequence"/>
</dbReference>
<organism evidence="2 3">
    <name type="scientific">Colletotrichum plurivorum</name>
    <dbReference type="NCBI Taxonomy" id="2175906"/>
    <lineage>
        <taxon>Eukaryota</taxon>
        <taxon>Fungi</taxon>
        <taxon>Dikarya</taxon>
        <taxon>Ascomycota</taxon>
        <taxon>Pezizomycotina</taxon>
        <taxon>Sordariomycetes</taxon>
        <taxon>Hypocreomycetidae</taxon>
        <taxon>Glomerellales</taxon>
        <taxon>Glomerellaceae</taxon>
        <taxon>Colletotrichum</taxon>
        <taxon>Colletotrichum orchidearum species complex</taxon>
    </lineage>
</organism>